<protein>
    <submittedName>
        <fullName evidence="1">Uncharacterized protein</fullName>
    </submittedName>
</protein>
<gene>
    <name evidence="1" type="ORF">MSZNOR_1321</name>
</gene>
<sequence length="62" mass="7259">MNELLGSDWPRRHAATTRLNWPECATNLADVLTLDPRCFWRELSHRRSAARSEAARSLWPRL</sequence>
<dbReference type="EMBL" id="OX458333">
    <property type="protein sequence ID" value="CAI8786480.1"/>
    <property type="molecule type" value="Genomic_DNA"/>
</dbReference>
<proteinExistence type="predicted"/>
<evidence type="ECO:0000313" key="2">
    <source>
        <dbReference type="Proteomes" id="UP001162030"/>
    </source>
</evidence>
<reference evidence="1 2" key="1">
    <citation type="submission" date="2023-03" db="EMBL/GenBank/DDBJ databases">
        <authorList>
            <person name="Pearce D."/>
        </authorList>
    </citation>
    <scope>NUCLEOTIDE SEQUENCE [LARGE SCALE GENOMIC DNA]</scope>
    <source>
        <strain evidence="1">Msz</strain>
    </source>
</reference>
<dbReference type="Proteomes" id="UP001162030">
    <property type="component" value="Chromosome"/>
</dbReference>
<accession>A0ABM9HZA6</accession>
<keyword evidence="2" id="KW-1185">Reference proteome</keyword>
<evidence type="ECO:0000313" key="1">
    <source>
        <dbReference type="EMBL" id="CAI8786480.1"/>
    </source>
</evidence>
<organism evidence="1 2">
    <name type="scientific">Methylocaldum szegediense</name>
    <dbReference type="NCBI Taxonomy" id="73780"/>
    <lineage>
        <taxon>Bacteria</taxon>
        <taxon>Pseudomonadati</taxon>
        <taxon>Pseudomonadota</taxon>
        <taxon>Gammaproteobacteria</taxon>
        <taxon>Methylococcales</taxon>
        <taxon>Methylococcaceae</taxon>
        <taxon>Methylocaldum</taxon>
    </lineage>
</organism>
<name>A0ABM9HZA6_9GAMM</name>